<reference evidence="3" key="2">
    <citation type="submission" date="2022-06" db="UniProtKB">
        <authorList>
            <consortium name="EnsemblMetazoa"/>
        </authorList>
    </citation>
    <scope>IDENTIFICATION</scope>
</reference>
<dbReference type="EnsemblMetazoa" id="XM_029492554.1">
    <property type="protein sequence ID" value="XP_029348414.1"/>
    <property type="gene ID" value="LOC107883994"/>
</dbReference>
<dbReference type="Pfam" id="PF16064">
    <property type="entry name" value="DUF4806"/>
    <property type="match status" value="1"/>
</dbReference>
<dbReference type="RefSeq" id="XP_029348414.1">
    <property type="nucleotide sequence ID" value="XM_029492554.1"/>
</dbReference>
<name>A0A8R2JWX0_ACYPI</name>
<feature type="compositionally biased region" description="Basic and acidic residues" evidence="1">
    <location>
        <begin position="209"/>
        <end position="219"/>
    </location>
</feature>
<dbReference type="KEGG" id="api:107883994"/>
<sequence>MSSNQWVVGYFTEENKYSVIPYTWIVTCGTLSISKWPKSGNINTLIQTSCSYDEAAVKERQIFISASSSESEDHVAKKNNNKRNKHDDSSDILKLSYIVLLACSSASQTPIKIFKTNSSTKISSKQCKIDLNTVYAEESTANHLKNNTISSAMNLMYNTEDIMTEYDLNAALETSSTYMLPVHSTPTETHVFTNMSSTITSTREPLTSTHKELDNSKTQKDINQSMHENILMTLAFVKRIEGRLDGIEAKLQSGITVNTNINNDILSLLPMKTVLDVQDIETKCTTDTNFKSQMRNVIFRIGGTNSKNFIKRTLQRFFTNELSTKYTWTGFRQHNHLRGLQIIEMIKGIAVNKFSSTEADFETHVKDWFRHGSQRFGREKK</sequence>
<feature type="compositionally biased region" description="Polar residues" evidence="1">
    <location>
        <begin position="197"/>
        <end position="208"/>
    </location>
</feature>
<dbReference type="PANTHER" id="PTHR34153">
    <property type="entry name" value="SI:CH211-262H13.3-RELATED-RELATED"/>
    <property type="match status" value="1"/>
</dbReference>
<dbReference type="OrthoDB" id="6581726at2759"/>
<accession>A0A8R2JWX0</accession>
<dbReference type="InterPro" id="IPR032071">
    <property type="entry name" value="DUF4806"/>
</dbReference>
<dbReference type="GeneID" id="107883994"/>
<reference evidence="4" key="1">
    <citation type="submission" date="2010-06" db="EMBL/GenBank/DDBJ databases">
        <authorList>
            <person name="Jiang H."/>
            <person name="Abraham K."/>
            <person name="Ali S."/>
            <person name="Alsbrooks S.L."/>
            <person name="Anim B.N."/>
            <person name="Anosike U.S."/>
            <person name="Attaway T."/>
            <person name="Bandaranaike D.P."/>
            <person name="Battles P.K."/>
            <person name="Bell S.N."/>
            <person name="Bell A.V."/>
            <person name="Beltran B."/>
            <person name="Bickham C."/>
            <person name="Bustamante Y."/>
            <person name="Caleb T."/>
            <person name="Canada A."/>
            <person name="Cardenas V."/>
            <person name="Carter K."/>
            <person name="Chacko J."/>
            <person name="Chandrabose M.N."/>
            <person name="Chavez D."/>
            <person name="Chavez A."/>
            <person name="Chen L."/>
            <person name="Chu H.-S."/>
            <person name="Claassen K.J."/>
            <person name="Cockrell R."/>
            <person name="Collins M."/>
            <person name="Cooper J.A."/>
            <person name="Cree A."/>
            <person name="Curry S.M."/>
            <person name="Da Y."/>
            <person name="Dao M.D."/>
            <person name="Das B."/>
            <person name="Davila M.-L."/>
            <person name="Davy-Carroll L."/>
            <person name="Denson S."/>
            <person name="Dinh H."/>
            <person name="Ebong V.E."/>
            <person name="Edwards J.R."/>
            <person name="Egan A."/>
            <person name="El-Daye J."/>
            <person name="Escobedo L."/>
            <person name="Fernandez S."/>
            <person name="Fernando P.R."/>
            <person name="Flagg N."/>
            <person name="Forbes L.D."/>
            <person name="Fowler R.G."/>
            <person name="Fu Q."/>
            <person name="Gabisi R.A."/>
            <person name="Ganer J."/>
            <person name="Garbino Pronczuk A."/>
            <person name="Garcia R.M."/>
            <person name="Garner T."/>
            <person name="Garrett T.E."/>
            <person name="Gonzalez D.A."/>
            <person name="Hamid H."/>
            <person name="Hawkins E.S."/>
            <person name="Hirani K."/>
            <person name="Hogues M.E."/>
            <person name="Hollins B."/>
            <person name="Hsiao C.-H."/>
            <person name="Jabil R."/>
            <person name="James M.L."/>
            <person name="Jhangiani S.N."/>
            <person name="Johnson B."/>
            <person name="Johnson Q."/>
            <person name="Joshi V."/>
            <person name="Kalu J.B."/>
            <person name="Kam C."/>
            <person name="Kashfia A."/>
            <person name="Keebler J."/>
            <person name="Kisamo H."/>
            <person name="Kovar C.L."/>
            <person name="Lago L.A."/>
            <person name="Lai C.-Y."/>
            <person name="Laidlaw J."/>
            <person name="Lara F."/>
            <person name="Le T.-K."/>
            <person name="Lee S.L."/>
            <person name="Legall F.H."/>
            <person name="Lemon S.J."/>
            <person name="Lewis L.R."/>
            <person name="Li B."/>
            <person name="Liu Y."/>
            <person name="Liu Y.-S."/>
            <person name="Lopez J."/>
            <person name="Lozado R.J."/>
            <person name="Lu J."/>
            <person name="Madu R.C."/>
            <person name="Maheshwari M."/>
            <person name="Maheshwari R."/>
            <person name="Malloy K."/>
            <person name="Martinez E."/>
            <person name="Mathew T."/>
            <person name="Mercado I.C."/>
            <person name="Mercado C."/>
            <person name="Meyer B."/>
            <person name="Montgomery K."/>
            <person name="Morgan M.B."/>
            <person name="Munidasa M."/>
            <person name="Nazareth L.V."/>
            <person name="Nelson J."/>
            <person name="Ng B.M."/>
            <person name="Nguyen N.B."/>
            <person name="Nguyen P.Q."/>
            <person name="Nguyen T."/>
            <person name="Obregon M."/>
            <person name="Okwuonu G.O."/>
            <person name="Onwere C.G."/>
            <person name="Orozco G."/>
            <person name="Parra A."/>
            <person name="Patel S."/>
            <person name="Patil S."/>
            <person name="Perez A."/>
            <person name="Perez Y."/>
            <person name="Pham C."/>
            <person name="Primus E.L."/>
            <person name="Pu L.-L."/>
            <person name="Puazo M."/>
            <person name="Qin X."/>
            <person name="Quiroz J.B."/>
            <person name="Reese J."/>
            <person name="Richards S."/>
            <person name="Rives C.M."/>
            <person name="Robberts R."/>
            <person name="Ruiz S.J."/>
            <person name="Ruiz M.J."/>
            <person name="Santibanez J."/>
            <person name="Schneider B.W."/>
            <person name="Sisson I."/>
            <person name="Smith M."/>
            <person name="Sodergren E."/>
            <person name="Song X.-Z."/>
            <person name="Song B.B."/>
            <person name="Summersgill H."/>
            <person name="Thelus R."/>
            <person name="Thornton R.D."/>
            <person name="Trejos Z.Y."/>
            <person name="Usmani K."/>
            <person name="Vattathil S."/>
            <person name="Villasana D."/>
            <person name="Walker D.L."/>
            <person name="Wang S."/>
            <person name="Wang K."/>
            <person name="White C.S."/>
            <person name="Williams A.C."/>
            <person name="Williamson J."/>
            <person name="Wilson K."/>
            <person name="Woghiren I.O."/>
            <person name="Woodworth J.R."/>
            <person name="Worley K.C."/>
            <person name="Wright R.A."/>
            <person name="Wu W."/>
            <person name="Young L."/>
            <person name="Zhang L."/>
            <person name="Zhang J."/>
            <person name="Zhu Y."/>
            <person name="Muzny D.M."/>
            <person name="Weinstock G."/>
            <person name="Gibbs R.A."/>
        </authorList>
    </citation>
    <scope>NUCLEOTIDE SEQUENCE [LARGE SCALE GENOMIC DNA]</scope>
    <source>
        <strain evidence="4">LSR1</strain>
    </source>
</reference>
<proteinExistence type="predicted"/>
<protein>
    <recommendedName>
        <fullName evidence="2">DUF4806 domain-containing protein</fullName>
    </recommendedName>
</protein>
<feature type="domain" description="DUF4806" evidence="2">
    <location>
        <begin position="270"/>
        <end position="335"/>
    </location>
</feature>
<dbReference type="PANTHER" id="PTHR34153:SF2">
    <property type="entry name" value="SI:CH211-262H13.3-RELATED"/>
    <property type="match status" value="1"/>
</dbReference>
<evidence type="ECO:0000313" key="3">
    <source>
        <dbReference type="EnsemblMetazoa" id="XP_029348414.1"/>
    </source>
</evidence>
<evidence type="ECO:0000313" key="4">
    <source>
        <dbReference type="Proteomes" id="UP000007819"/>
    </source>
</evidence>
<organism evidence="3 4">
    <name type="scientific">Acyrthosiphon pisum</name>
    <name type="common">Pea aphid</name>
    <dbReference type="NCBI Taxonomy" id="7029"/>
    <lineage>
        <taxon>Eukaryota</taxon>
        <taxon>Metazoa</taxon>
        <taxon>Ecdysozoa</taxon>
        <taxon>Arthropoda</taxon>
        <taxon>Hexapoda</taxon>
        <taxon>Insecta</taxon>
        <taxon>Pterygota</taxon>
        <taxon>Neoptera</taxon>
        <taxon>Paraneoptera</taxon>
        <taxon>Hemiptera</taxon>
        <taxon>Sternorrhyncha</taxon>
        <taxon>Aphidomorpha</taxon>
        <taxon>Aphidoidea</taxon>
        <taxon>Aphididae</taxon>
        <taxon>Macrosiphini</taxon>
        <taxon>Acyrthosiphon</taxon>
    </lineage>
</organism>
<feature type="region of interest" description="Disordered" evidence="1">
    <location>
        <begin position="197"/>
        <end position="219"/>
    </location>
</feature>
<evidence type="ECO:0000259" key="2">
    <source>
        <dbReference type="Pfam" id="PF16064"/>
    </source>
</evidence>
<dbReference type="Proteomes" id="UP000007819">
    <property type="component" value="Unassembled WGS sequence"/>
</dbReference>
<dbReference type="AlphaFoldDB" id="A0A8R2JWX0"/>
<evidence type="ECO:0000256" key="1">
    <source>
        <dbReference type="SAM" id="MobiDB-lite"/>
    </source>
</evidence>
<keyword evidence="4" id="KW-1185">Reference proteome</keyword>